<gene>
    <name evidence="1" type="ORF">RMAR1173_LOCUS16652</name>
</gene>
<proteinExistence type="predicted"/>
<evidence type="ECO:0000313" key="1">
    <source>
        <dbReference type="EMBL" id="CAD9704688.1"/>
    </source>
</evidence>
<dbReference type="GO" id="GO:0006487">
    <property type="term" value="P:protein N-linked glycosylation"/>
    <property type="evidence" value="ECO:0007669"/>
    <property type="project" value="TreeGrafter"/>
</dbReference>
<dbReference type="AlphaFoldDB" id="A0A7S2WTA9"/>
<reference evidence="1" key="1">
    <citation type="submission" date="2021-01" db="EMBL/GenBank/DDBJ databases">
        <authorList>
            <person name="Corre E."/>
            <person name="Pelletier E."/>
            <person name="Niang G."/>
            <person name="Scheremetjew M."/>
            <person name="Finn R."/>
            <person name="Kale V."/>
            <person name="Holt S."/>
            <person name="Cochrane G."/>
            <person name="Meng A."/>
            <person name="Brown T."/>
            <person name="Cohen L."/>
        </authorList>
    </citation>
    <scope>NUCLEOTIDE SEQUENCE</scope>
    <source>
        <strain evidence="1">CCMP1243</strain>
    </source>
</reference>
<dbReference type="GO" id="GO:0046921">
    <property type="term" value="F:alpha-(1-&gt;6)-fucosyltransferase activity"/>
    <property type="evidence" value="ECO:0007669"/>
    <property type="project" value="TreeGrafter"/>
</dbReference>
<sequence length="419" mass="45270">MQARGSECLDLEAGARALENVSAAIGHWQELQPSSRHSSPTSTNGAPPRAVLFGTAEAQARIHALQHPEARVCRSPATKFLVLNTGILSTGHGIGSLLHIVASCLALAQEMGRVLVAHPGDDNVFSQDPQPGTAQAARLPEPLPFCGTQTSLECFFLPISSCTMADAMALSNSGQDLPWYVPSRHEEFLQASAPRVLQVTMEPFKMIPAVLKDIAEPPAGYKWSSSRSPWYWARAQNTAFLMRPNEKTRRALASRRAKAFGGSDMAPGTVSAHVRHGDKGIEMQVVAMDDFVSAAELLRGLAPGLLPLRQLFVSTEDPAVISRAQHYASLPPDQAWDVSFVDVERSNLPLSGLISTFGGVNEMLNGLLNLQLAVNCDAWVMTIASNWCILIDELRATVAQKASHPLVDVGFRCFQGCED</sequence>
<dbReference type="PANTHER" id="PTHR13132">
    <property type="entry name" value="ALPHA- 1,6 -FUCOSYLTRANSFERASE"/>
    <property type="match status" value="1"/>
</dbReference>
<name>A0A7S2WTA9_9STRA</name>
<dbReference type="EMBL" id="HBHJ01025267">
    <property type="protein sequence ID" value="CAD9704688.1"/>
    <property type="molecule type" value="Transcribed_RNA"/>
</dbReference>
<accession>A0A7S2WTA9</accession>
<organism evidence="1">
    <name type="scientific">Rhizochromulina marina</name>
    <dbReference type="NCBI Taxonomy" id="1034831"/>
    <lineage>
        <taxon>Eukaryota</taxon>
        <taxon>Sar</taxon>
        <taxon>Stramenopiles</taxon>
        <taxon>Ochrophyta</taxon>
        <taxon>Dictyochophyceae</taxon>
        <taxon>Rhizochromulinales</taxon>
        <taxon>Rhizochromulina</taxon>
    </lineage>
</organism>
<dbReference type="PANTHER" id="PTHR13132:SF29">
    <property type="entry name" value="ALPHA-(1,6)-FUCOSYLTRANSFERASE"/>
    <property type="match status" value="1"/>
</dbReference>
<protein>
    <submittedName>
        <fullName evidence="1">Uncharacterized protein</fullName>
    </submittedName>
</protein>